<dbReference type="Proteomes" id="UP000694865">
    <property type="component" value="Unplaced"/>
</dbReference>
<dbReference type="PANTHER" id="PTHR10519:SF20">
    <property type="entry name" value="G-PROTEIN COUPLED RECEPTOR 156-RELATED"/>
    <property type="match status" value="1"/>
</dbReference>
<protein>
    <submittedName>
        <fullName evidence="12">Gamma-aminobutyric acid type B receptor subunit 1-like</fullName>
    </submittedName>
</protein>
<dbReference type="InterPro" id="IPR028082">
    <property type="entry name" value="Peripla_BP_I"/>
</dbReference>
<dbReference type="SUPFAM" id="SSF53822">
    <property type="entry name" value="Periplasmic binding protein-like I"/>
    <property type="match status" value="1"/>
</dbReference>
<feature type="chain" id="PRO_5046255496" evidence="9">
    <location>
        <begin position="24"/>
        <end position="283"/>
    </location>
</feature>
<dbReference type="PANTHER" id="PTHR10519">
    <property type="entry name" value="GABA-B RECEPTOR"/>
    <property type="match status" value="1"/>
</dbReference>
<keyword evidence="9" id="KW-0732">Signal</keyword>
<dbReference type="Gene3D" id="3.40.50.2300">
    <property type="match status" value="2"/>
</dbReference>
<dbReference type="RefSeq" id="XP_006814354.1">
    <property type="nucleotide sequence ID" value="XM_006814291.1"/>
</dbReference>
<evidence type="ECO:0000256" key="9">
    <source>
        <dbReference type="SAM" id="SignalP"/>
    </source>
</evidence>
<evidence type="ECO:0000313" key="11">
    <source>
        <dbReference type="Proteomes" id="UP000694865"/>
    </source>
</evidence>
<gene>
    <name evidence="12" type="primary">LOC102801550</name>
</gene>
<dbReference type="InterPro" id="IPR001828">
    <property type="entry name" value="ANF_lig-bd_rcpt"/>
</dbReference>
<evidence type="ECO:0000259" key="10">
    <source>
        <dbReference type="Pfam" id="PF01094"/>
    </source>
</evidence>
<keyword evidence="7" id="KW-0325">Glycoprotein</keyword>
<dbReference type="CDD" id="cd06366">
    <property type="entry name" value="PBP1_GABAb_receptor"/>
    <property type="match status" value="1"/>
</dbReference>
<keyword evidence="6" id="KW-0675">Receptor</keyword>
<feature type="signal peptide" evidence="9">
    <location>
        <begin position="1"/>
        <end position="23"/>
    </location>
</feature>
<evidence type="ECO:0000313" key="12">
    <source>
        <dbReference type="RefSeq" id="XP_006814354.1"/>
    </source>
</evidence>
<feature type="domain" description="Receptor ligand binding region" evidence="10">
    <location>
        <begin position="61"/>
        <end position="250"/>
    </location>
</feature>
<evidence type="ECO:0000256" key="8">
    <source>
        <dbReference type="ARBA" id="ARBA00023224"/>
    </source>
</evidence>
<keyword evidence="8" id="KW-0807">Transducer</keyword>
<comment type="subcellular location">
    <subcellularLocation>
        <location evidence="1">Membrane</location>
    </subcellularLocation>
</comment>
<dbReference type="GeneID" id="102801550"/>
<dbReference type="PRINTS" id="PR01176">
    <property type="entry name" value="GABABRECEPTR"/>
</dbReference>
<evidence type="ECO:0000256" key="5">
    <source>
        <dbReference type="ARBA" id="ARBA00023136"/>
    </source>
</evidence>
<name>A0ABM0M2W3_SACKO</name>
<evidence type="ECO:0000256" key="7">
    <source>
        <dbReference type="ARBA" id="ARBA00023180"/>
    </source>
</evidence>
<evidence type="ECO:0000256" key="2">
    <source>
        <dbReference type="ARBA" id="ARBA00022692"/>
    </source>
</evidence>
<keyword evidence="4" id="KW-0297">G-protein coupled receptor</keyword>
<keyword evidence="3" id="KW-1133">Transmembrane helix</keyword>
<evidence type="ECO:0000256" key="6">
    <source>
        <dbReference type="ARBA" id="ARBA00023170"/>
    </source>
</evidence>
<organism evidence="11 12">
    <name type="scientific">Saccoglossus kowalevskii</name>
    <name type="common">Acorn worm</name>
    <dbReference type="NCBI Taxonomy" id="10224"/>
    <lineage>
        <taxon>Eukaryota</taxon>
        <taxon>Metazoa</taxon>
        <taxon>Hemichordata</taxon>
        <taxon>Enteropneusta</taxon>
        <taxon>Harrimaniidae</taxon>
        <taxon>Saccoglossus</taxon>
    </lineage>
</organism>
<sequence length="283" mass="31480">MKLRTKFSLILLVGVFLHGKGRSDTVAFDEVGDTAGNIELAIAGLMPVYTDGGWSAAGVVPAIEMAVSDVNSRFDVLPGYKLKLYLKDDHCNPGYATSLLFEHLMTSPTKLMILGSGCSIASVPVANAAPYYNLLQSSFSTSGELGDDDRFPYFYRVVQSDLGLNPPYLAILRHFEWKRVAVLYHDILFFAMGKDSLLEILKKDGVDVVVSESFNDYPVHQLESIKKNDVRIILVMGYEDKTRKAFCEIRSSLKDIYLTPTSTMLGKERGSLRHFDVTEAICR</sequence>
<dbReference type="Pfam" id="PF01094">
    <property type="entry name" value="ANF_receptor"/>
    <property type="match status" value="1"/>
</dbReference>
<keyword evidence="5" id="KW-0472">Membrane</keyword>
<evidence type="ECO:0000256" key="1">
    <source>
        <dbReference type="ARBA" id="ARBA00004370"/>
    </source>
</evidence>
<keyword evidence="11" id="KW-1185">Reference proteome</keyword>
<evidence type="ECO:0000256" key="4">
    <source>
        <dbReference type="ARBA" id="ARBA00023040"/>
    </source>
</evidence>
<proteinExistence type="predicted"/>
<dbReference type="InterPro" id="IPR002455">
    <property type="entry name" value="GPCR3_GABA-B"/>
</dbReference>
<reference evidence="12" key="1">
    <citation type="submission" date="2025-08" db="UniProtKB">
        <authorList>
            <consortium name="RefSeq"/>
        </authorList>
    </citation>
    <scope>IDENTIFICATION</scope>
    <source>
        <tissue evidence="12">Testes</tissue>
    </source>
</reference>
<accession>A0ABM0M2W3</accession>
<evidence type="ECO:0000256" key="3">
    <source>
        <dbReference type="ARBA" id="ARBA00022989"/>
    </source>
</evidence>
<keyword evidence="2" id="KW-0812">Transmembrane</keyword>